<dbReference type="Proteomes" id="UP000029445">
    <property type="component" value="Chromosome 7"/>
</dbReference>
<reference evidence="4 5" key="1">
    <citation type="journal article" date="2011" name="MBio">
        <title>Genome variation in Cryptococcus gattii, an emerging pathogen of immunocompetent hosts.</title>
        <authorList>
            <person name="D'Souza C.A."/>
            <person name="Kronstad J.W."/>
            <person name="Taylor G."/>
            <person name="Warren R."/>
            <person name="Yuen M."/>
            <person name="Hu G."/>
            <person name="Jung W.H."/>
            <person name="Sham A."/>
            <person name="Kidd S.E."/>
            <person name="Tangen K."/>
            <person name="Lee N."/>
            <person name="Zeilmaker T."/>
            <person name="Sawkins J."/>
            <person name="McVicker G."/>
            <person name="Shah S."/>
            <person name="Gnerre S."/>
            <person name="Griggs A."/>
            <person name="Zeng Q."/>
            <person name="Bartlett K."/>
            <person name="Li W."/>
            <person name="Wang X."/>
            <person name="Heitman J."/>
            <person name="Stajich J.E."/>
            <person name="Fraser J.A."/>
            <person name="Meyer W."/>
            <person name="Carter D."/>
            <person name="Schein J."/>
            <person name="Krzywinski M."/>
            <person name="Kwon-Chung K.J."/>
            <person name="Varma A."/>
            <person name="Wang J."/>
            <person name="Brunham R."/>
            <person name="Fyfe M."/>
            <person name="Ouellette B.F."/>
            <person name="Siddiqui A."/>
            <person name="Marra M."/>
            <person name="Jones S."/>
            <person name="Holt R."/>
            <person name="Birren B.W."/>
            <person name="Galagan J.E."/>
            <person name="Cuomo C.A."/>
        </authorList>
    </citation>
    <scope>NUCLEOTIDE SEQUENCE [LARGE SCALE GENOMIC DNA]</scope>
    <source>
        <strain evidence="4 5">R265</strain>
    </source>
</reference>
<evidence type="ECO:0000313" key="4">
    <source>
        <dbReference type="EMBL" id="KGB76390.1"/>
    </source>
</evidence>
<sequence length="623" mass="65739">MPNPPAGDFEQWRSPQSQQTPLTEPANLPGIFSPKIDSPALKQQDKSDLIHPSFLPPCEHGDDGDMHAHAFDLLSLSNGTPVQVSRPLPVHSQTAPQTVPSSVPSHPSYLTATRPQATQEKAGKENAPKARRMSSSTTGVLGRGKLGLTGTGENGSGLNGVGKDSSRTTSFAGPASMTRRSTLGTSPAPQLFDFAKTDRRPSLSRPASTAAPLPTRSASALPGSLPTKGQRKAPTPPEDDIELDMEFGDDDDDEDSRARSGSADDIDMDEDEIDPESDASRPEWEKLALGTGSGGVKGRRKGMVFKCETCNKEYRHPSCLVKHRWEHSPHWKEPTALSMSKHQQVQMLEAAAILAHLDPTSQGGRSLPSDKSLWPAILSPAGSNDSLPKRAASRAVREVSLGRSPSTSTAAPLTPSSLRETTALGTLAEKAERKSSPAAASDSTTSSMGAAEPYIPRSNGAHPSPRTVPSGLGIRSPPVSSPYARPTRPMGISSPRPATSISSSIPGPATPHSMGSLPDMAGLNFSSSLSSSLTVPGLSPMPGSVGSVRRGSLGMPTYMKTGMVGGGMFGVRTQVPSSSVRSGAGVAEEDEEEEVKEEEDGWGDIKEDKREGEEWGMAMEMEL</sequence>
<evidence type="ECO:0000313" key="5">
    <source>
        <dbReference type="Proteomes" id="UP000029445"/>
    </source>
</evidence>
<protein>
    <recommendedName>
        <fullName evidence="3">C2H2-type domain-containing protein</fullName>
    </recommendedName>
</protein>
<dbReference type="HOGENOM" id="CLU_438716_0_0_1"/>
<feature type="compositionally biased region" description="Acidic residues" evidence="2">
    <location>
        <begin position="264"/>
        <end position="277"/>
    </location>
</feature>
<feature type="compositionally biased region" description="Gly residues" evidence="2">
    <location>
        <begin position="141"/>
        <end position="160"/>
    </location>
</feature>
<feature type="compositionally biased region" description="Acidic residues" evidence="2">
    <location>
        <begin position="587"/>
        <end position="602"/>
    </location>
</feature>
<dbReference type="AlphaFoldDB" id="A0A095C6M0"/>
<dbReference type="PROSITE" id="PS00028">
    <property type="entry name" value="ZINC_FINGER_C2H2_1"/>
    <property type="match status" value="1"/>
</dbReference>
<keyword evidence="1" id="KW-0862">Zinc</keyword>
<reference evidence="4 5" key="2">
    <citation type="journal article" date="2018" name="Proc. Natl. Acad. Sci.">
        <title>RNAi is a critical determinant of centromere evolution in closely related fungi.</title>
        <authorList>
            <person name="Yadav V."/>
            <person name="Sun S."/>
            <person name="Billmyre R.B."/>
            <person name="Thimmappa B.C."/>
            <person name="Shea T."/>
            <person name="Lintner R."/>
            <person name="Bakkeren G."/>
            <person name="Cuomo C.A."/>
            <person name="Heitman J."/>
            <person name="Sanyal K."/>
        </authorList>
    </citation>
    <scope>NUCLEOTIDE SEQUENCE [LARGE SCALE GENOMIC DNA]</scope>
    <source>
        <strain evidence="4 5">R265</strain>
    </source>
</reference>
<evidence type="ECO:0000256" key="2">
    <source>
        <dbReference type="SAM" id="MobiDB-lite"/>
    </source>
</evidence>
<feature type="compositionally biased region" description="Polar residues" evidence="2">
    <location>
        <begin position="178"/>
        <end position="188"/>
    </location>
</feature>
<keyword evidence="5" id="KW-1185">Reference proteome</keyword>
<dbReference type="RefSeq" id="XP_062882275.1">
    <property type="nucleotide sequence ID" value="XM_063026320.1"/>
</dbReference>
<dbReference type="STRING" id="294750.A0A095C6M0"/>
<feature type="domain" description="C2H2-type" evidence="3">
    <location>
        <begin position="305"/>
        <end position="332"/>
    </location>
</feature>
<keyword evidence="1" id="KW-0863">Zinc-finger</keyword>
<dbReference type="GeneID" id="88178594"/>
<accession>A0A095C6M0</accession>
<feature type="compositionally biased region" description="Low complexity" evidence="2">
    <location>
        <begin position="436"/>
        <end position="451"/>
    </location>
</feature>
<dbReference type="InterPro" id="IPR013087">
    <property type="entry name" value="Znf_C2H2_type"/>
</dbReference>
<feature type="compositionally biased region" description="Low complexity" evidence="2">
    <location>
        <begin position="404"/>
        <end position="418"/>
    </location>
</feature>
<evidence type="ECO:0000259" key="3">
    <source>
        <dbReference type="PROSITE" id="PS50157"/>
    </source>
</evidence>
<dbReference type="GO" id="GO:0008270">
    <property type="term" value="F:zinc ion binding"/>
    <property type="evidence" value="ECO:0007669"/>
    <property type="project" value="UniProtKB-KW"/>
</dbReference>
<dbReference type="EMBL" id="CP025765">
    <property type="protein sequence ID" value="KGB76390.1"/>
    <property type="molecule type" value="Genomic_DNA"/>
</dbReference>
<name>A0A095C6M0_CRYD2</name>
<feature type="compositionally biased region" description="Acidic residues" evidence="2">
    <location>
        <begin position="237"/>
        <end position="255"/>
    </location>
</feature>
<feature type="compositionally biased region" description="Basic and acidic residues" evidence="2">
    <location>
        <begin position="603"/>
        <end position="613"/>
    </location>
</feature>
<feature type="compositionally biased region" description="Low complexity" evidence="2">
    <location>
        <begin position="492"/>
        <end position="506"/>
    </location>
</feature>
<dbReference type="PROSITE" id="PS50157">
    <property type="entry name" value="ZINC_FINGER_C2H2_2"/>
    <property type="match status" value="1"/>
</dbReference>
<feature type="compositionally biased region" description="Polar residues" evidence="2">
    <location>
        <begin position="91"/>
        <end position="119"/>
    </location>
</feature>
<dbReference type="OMA" id="MELDMEF"/>
<feature type="region of interest" description="Disordered" evidence="2">
    <location>
        <begin position="86"/>
        <end position="298"/>
    </location>
</feature>
<feature type="compositionally biased region" description="Polar residues" evidence="2">
    <location>
        <begin position="13"/>
        <end position="22"/>
    </location>
</feature>
<organism evidence="4 5">
    <name type="scientific">Cryptococcus deuterogattii (strain R265)</name>
    <name type="common">Cryptococcus gattii VGII (strain R265)</name>
    <dbReference type="NCBI Taxonomy" id="294750"/>
    <lineage>
        <taxon>Eukaryota</taxon>
        <taxon>Fungi</taxon>
        <taxon>Dikarya</taxon>
        <taxon>Basidiomycota</taxon>
        <taxon>Agaricomycotina</taxon>
        <taxon>Tremellomycetes</taxon>
        <taxon>Tremellales</taxon>
        <taxon>Cryptococcaceae</taxon>
        <taxon>Cryptococcus</taxon>
        <taxon>Cryptococcus gattii species complex</taxon>
    </lineage>
</organism>
<dbReference type="VEuPathDB" id="FungiDB:CNBG_2228"/>
<keyword evidence="1" id="KW-0479">Metal-binding</keyword>
<feature type="region of interest" description="Disordered" evidence="2">
    <location>
        <begin position="380"/>
        <end position="518"/>
    </location>
</feature>
<feature type="region of interest" description="Disordered" evidence="2">
    <location>
        <begin position="1"/>
        <end position="62"/>
    </location>
</feature>
<feature type="region of interest" description="Disordered" evidence="2">
    <location>
        <begin position="576"/>
        <end position="623"/>
    </location>
</feature>
<dbReference type="KEGG" id="cdeu:CNBG_2228"/>
<evidence type="ECO:0000256" key="1">
    <source>
        <dbReference type="PROSITE-ProRule" id="PRU00042"/>
    </source>
</evidence>
<dbReference type="OrthoDB" id="2152896at2759"/>
<proteinExistence type="predicted"/>
<gene>
    <name evidence="4" type="ORF">CNBG_2228</name>
</gene>